<dbReference type="EMBL" id="BPQQ01000004">
    <property type="protein sequence ID" value="GJD98513.1"/>
    <property type="molecule type" value="Genomic_DNA"/>
</dbReference>
<protein>
    <submittedName>
        <fullName evidence="1">Uncharacterized protein</fullName>
    </submittedName>
</protein>
<organism evidence="1 2">
    <name type="scientific">Methylobacterium isbiliense</name>
    <dbReference type="NCBI Taxonomy" id="315478"/>
    <lineage>
        <taxon>Bacteria</taxon>
        <taxon>Pseudomonadati</taxon>
        <taxon>Pseudomonadota</taxon>
        <taxon>Alphaproteobacteria</taxon>
        <taxon>Hyphomicrobiales</taxon>
        <taxon>Methylobacteriaceae</taxon>
        <taxon>Methylobacterium</taxon>
    </lineage>
</organism>
<name>A0ABQ4S5U4_9HYPH</name>
<sequence length="86" mass="9286">MIGSWLRLSMEAARLAAEANMVIGLRVAKLSRGGPAARKEARRMVSEKVEAAARAAQLTATGGTPLQVVKGYRRKVRANAKRLRKG</sequence>
<dbReference type="Proteomes" id="UP001055153">
    <property type="component" value="Unassembled WGS sequence"/>
</dbReference>
<keyword evidence="2" id="KW-1185">Reference proteome</keyword>
<evidence type="ECO:0000313" key="2">
    <source>
        <dbReference type="Proteomes" id="UP001055153"/>
    </source>
</evidence>
<dbReference type="RefSeq" id="WP_238233465.1">
    <property type="nucleotide sequence ID" value="NZ_BPQQ01000004.1"/>
</dbReference>
<proteinExistence type="predicted"/>
<reference evidence="1" key="1">
    <citation type="journal article" date="2021" name="Front. Microbiol.">
        <title>Comprehensive Comparative Genomics and Phenotyping of Methylobacterium Species.</title>
        <authorList>
            <person name="Alessa O."/>
            <person name="Ogura Y."/>
            <person name="Fujitani Y."/>
            <person name="Takami H."/>
            <person name="Hayashi T."/>
            <person name="Sahin N."/>
            <person name="Tani A."/>
        </authorList>
    </citation>
    <scope>NUCLEOTIDE SEQUENCE</scope>
    <source>
        <strain evidence="1">DSM 17168</strain>
    </source>
</reference>
<accession>A0ABQ4S5U4</accession>
<evidence type="ECO:0000313" key="1">
    <source>
        <dbReference type="EMBL" id="GJD98513.1"/>
    </source>
</evidence>
<comment type="caution">
    <text evidence="1">The sequence shown here is derived from an EMBL/GenBank/DDBJ whole genome shotgun (WGS) entry which is preliminary data.</text>
</comment>
<gene>
    <name evidence="1" type="ORF">GMJLKIPL_0424</name>
</gene>
<reference evidence="1" key="2">
    <citation type="submission" date="2021-08" db="EMBL/GenBank/DDBJ databases">
        <authorList>
            <person name="Tani A."/>
            <person name="Ola A."/>
            <person name="Ogura Y."/>
            <person name="Katsura K."/>
            <person name="Hayashi T."/>
        </authorList>
    </citation>
    <scope>NUCLEOTIDE SEQUENCE</scope>
    <source>
        <strain evidence="1">DSM 17168</strain>
    </source>
</reference>